<comment type="caution">
    <text evidence="5">Lacks conserved residue(s) required for the propagation of feature annotation.</text>
</comment>
<dbReference type="OrthoDB" id="27109at2759"/>
<feature type="binding site" evidence="5">
    <location>
        <position position="1168"/>
    </location>
    <ligand>
        <name>Zn(2+)</name>
        <dbReference type="ChEBI" id="CHEBI:29105"/>
        <note>catalytic</note>
    </ligand>
</feature>
<dbReference type="InterPro" id="IPR019160">
    <property type="entry name" value="Sec3_CC"/>
</dbReference>
<organism evidence="7 8">
    <name type="scientific">Dimorphilus gyrociliatus</name>
    <dbReference type="NCBI Taxonomy" id="2664684"/>
    <lineage>
        <taxon>Eukaryota</taxon>
        <taxon>Metazoa</taxon>
        <taxon>Spiralia</taxon>
        <taxon>Lophotrochozoa</taxon>
        <taxon>Annelida</taxon>
        <taxon>Polychaeta</taxon>
        <taxon>Polychaeta incertae sedis</taxon>
        <taxon>Dinophilidae</taxon>
        <taxon>Dimorphilus</taxon>
    </lineage>
</organism>
<dbReference type="PROSITE" id="PS50215">
    <property type="entry name" value="ADAM_MEPRO"/>
    <property type="match status" value="1"/>
</dbReference>
<keyword evidence="4" id="KW-0175">Coiled coil</keyword>
<evidence type="ECO:0000256" key="2">
    <source>
        <dbReference type="ARBA" id="ARBA00022448"/>
    </source>
</evidence>
<feature type="domain" description="Peptidase M12B" evidence="6">
    <location>
        <begin position="995"/>
        <end position="1218"/>
    </location>
</feature>
<sequence length="1450" mass="166989">MTTLAYKLKRTLFTPNQETLKSLLYVTKSGKRSKEYQGSYLCLTSSNTRHVQTMIHLVKKNVHNDSYKIKYSWPLQELKAVDCHSDEDASVSLELDLFFEKPYKWTVGKISEKNQFLRSLIACYGNPDGIFRNLPGMLLQQSAYEETKNTEEAEDRKIILEDTDADYKLLSDKEKDSLSLLLSDCENSMSDAEAFVDKLKDDLSELERENMTSIMSSEDVVANLMFSLDASIRQASEVEDLLDKYDSKLQTVRELVDLMQDKQRLLTIRSTNHAKLLEVLDSVINLLDFPQDQIDVLEQVKLSEIPSVTKAALRLRRCLTADLPEHIEEMEAVANRLNKLKRIQSTFCQNLMRALNNTITYEQNRLGDSLKSGKFDLKLPGHTEMHRILLQFSQLMSFLKDVNKSAFDEMYNSYKKHIRDVYNKEFECIFEVAKLSIGMKNDKRGLSQHSSGATGTLERTIHEEAAKFDQTFDQVLNVLQANCFREQEFCIEFFDLCKGVEGDVSSGSTRSPAESSPIHKPSAKLKQVNEEVRNVMLDIFPKLEEHLKEFIEFADKQDTLNSLYMLVRMSNHIQKMENTGSFLGQLFATALVLIKRSFSSLIENMKLQYREQRVSKSKRIGIIWFVKDFKTFSLQAETIFKKSNRRNDLDKAYKDLVTAIFEHIERIARESTKSPKDVVMMENFHWMHDILSSLKVSLLDTEKKLAKVKYQESLHFYISMLLGRPMEKLSTFFEKIKASVDGGMREEEVGYQLAYGKTELRRLIQLYPGKEVKKGLQNLYMKVEKQLCEEAGLLQVVWRGMQEDFIKQYNDIEKLIAKCYPDGKKLDSYINNYELVSYPIFSYQQSEIYWDFNAFGRSEENILTKDFKLSIFKKDVQDINIDNFYSGFVVSDNKSSVIGHKTGSTFEGEINAFNSRYQIERATKYLNFSHSNKFAIIYDELDVNVNPFNKRRNGKSATCAIENPDFLEEEFKNYLKNISELTRSRSKRLSDNRKRVCVMQITTDITLWEYFTNKSNNFEATAYIVDYVKRIVSKASQIFKATAFEGVGESFNGIELLLGKLEIISDCEKSLDSLKNELCQKNLGAASVLQILKENRKNGQDFCINLLFSHRDFQEGTLGLAFVGSPENRFSGPCALSYKSKNSNVGIITNKNYGQTVNIVMMNIVLAHEIGHIFGSPHDNDNSSVYFNKKCIKDDPDGLYIMYSSARTGIKPNNEIFSLYVGEAYCGNYVIETTDSINETCDCGWQKKDCNCCYSSDDERGCTLKPYYVASGKKRKVQCDISQGPCCDKQCQLTGFKCREESDCAFSSYCNKSGESSYFGAQCPAPLPKADEILCRDRTHFCSMGAQLSEIRVAAKFKMLKRNLGQKNQKKIKYDQVHLEKVMNHDWSERKMKKRIKLSHRRVNNRSVCKVINYKPARFIENYENEKKSEKAHIFVIVFPGQSFNCYQDC</sequence>
<dbReference type="SMART" id="SM01313">
    <property type="entry name" value="Sec3-PIP2_bind"/>
    <property type="match status" value="1"/>
</dbReference>
<evidence type="ECO:0000256" key="5">
    <source>
        <dbReference type="PROSITE-ProRule" id="PRU00276"/>
    </source>
</evidence>
<keyword evidence="3" id="KW-0268">Exocytosis</keyword>
<reference evidence="7 8" key="1">
    <citation type="submission" date="2020-08" db="EMBL/GenBank/DDBJ databases">
        <authorList>
            <person name="Hejnol A."/>
        </authorList>
    </citation>
    <scope>NUCLEOTIDE SEQUENCE [LARGE SCALE GENOMIC DNA]</scope>
</reference>
<evidence type="ECO:0000256" key="4">
    <source>
        <dbReference type="ARBA" id="ARBA00023054"/>
    </source>
</evidence>
<comment type="similarity">
    <text evidence="1">Belongs to the SEC3 family.</text>
</comment>
<dbReference type="Pfam" id="PF13688">
    <property type="entry name" value="Reprolysin_5"/>
    <property type="match status" value="1"/>
</dbReference>
<dbReference type="GO" id="GO:0000145">
    <property type="term" value="C:exocyst"/>
    <property type="evidence" value="ECO:0007669"/>
    <property type="project" value="InterPro"/>
</dbReference>
<dbReference type="GO" id="GO:0046872">
    <property type="term" value="F:metal ion binding"/>
    <property type="evidence" value="ECO:0007669"/>
    <property type="project" value="UniProtKB-KW"/>
</dbReference>
<dbReference type="Pfam" id="PF20654">
    <property type="entry name" value="Sec3_C-term"/>
    <property type="match status" value="1"/>
</dbReference>
<dbReference type="Gene3D" id="3.40.390.10">
    <property type="entry name" value="Collagenase (Catalytic Domain)"/>
    <property type="match status" value="1"/>
</dbReference>
<accession>A0A7I8VL23</accession>
<dbReference type="GO" id="GO:0006508">
    <property type="term" value="P:proteolysis"/>
    <property type="evidence" value="ECO:0007669"/>
    <property type="project" value="InterPro"/>
</dbReference>
<feature type="active site" evidence="5">
    <location>
        <position position="1169"/>
    </location>
</feature>
<dbReference type="Pfam" id="PF15277">
    <property type="entry name" value="Sec3-PIP2_bind"/>
    <property type="match status" value="1"/>
</dbReference>
<dbReference type="InterPro" id="IPR001762">
    <property type="entry name" value="Disintegrin_dom"/>
</dbReference>
<evidence type="ECO:0000259" key="6">
    <source>
        <dbReference type="PROSITE" id="PS50215"/>
    </source>
</evidence>
<protein>
    <submittedName>
        <fullName evidence="7">DgyrCDS5284</fullName>
    </submittedName>
</protein>
<dbReference type="EMBL" id="CAJFCJ010000006">
    <property type="protein sequence ID" value="CAD5116390.1"/>
    <property type="molecule type" value="Genomic_DNA"/>
</dbReference>
<dbReference type="Pfam" id="PF09763">
    <property type="entry name" value="Sec3_CC"/>
    <property type="match status" value="1"/>
</dbReference>
<dbReference type="PANTHER" id="PTHR16092:SF14">
    <property type="entry name" value="EXOCYST COMPLEX COMPONENT 1 ISOFORM X1"/>
    <property type="match status" value="1"/>
</dbReference>
<keyword evidence="5" id="KW-0479">Metal-binding</keyword>
<evidence type="ECO:0000313" key="7">
    <source>
        <dbReference type="EMBL" id="CAD5116390.1"/>
    </source>
</evidence>
<dbReference type="GO" id="GO:0006887">
    <property type="term" value="P:exocytosis"/>
    <property type="evidence" value="ECO:0007669"/>
    <property type="project" value="UniProtKB-KW"/>
</dbReference>
<dbReference type="InterPro" id="IPR001590">
    <property type="entry name" value="Peptidase_M12B"/>
</dbReference>
<dbReference type="GO" id="GO:0004222">
    <property type="term" value="F:metalloendopeptidase activity"/>
    <property type="evidence" value="ECO:0007669"/>
    <property type="project" value="InterPro"/>
</dbReference>
<dbReference type="PANTHER" id="PTHR16092">
    <property type="entry name" value="SEC3/SYNTAXIN-RELATED"/>
    <property type="match status" value="1"/>
</dbReference>
<dbReference type="InterPro" id="IPR028258">
    <property type="entry name" value="Sec3-PIP2_bind"/>
</dbReference>
<keyword evidence="5" id="KW-0862">Zinc</keyword>
<feature type="binding site" evidence="5">
    <location>
        <position position="1172"/>
    </location>
    <ligand>
        <name>Zn(2+)</name>
        <dbReference type="ChEBI" id="CHEBI:29105"/>
        <note>catalytic</note>
    </ligand>
</feature>
<dbReference type="SUPFAM" id="SSF55486">
    <property type="entry name" value="Metalloproteases ('zincins'), catalytic domain"/>
    <property type="match status" value="1"/>
</dbReference>
<feature type="binding site" evidence="5">
    <location>
        <position position="1178"/>
    </location>
    <ligand>
        <name>Zn(2+)</name>
        <dbReference type="ChEBI" id="CHEBI:29105"/>
        <note>catalytic</note>
    </ligand>
</feature>
<dbReference type="InterPro" id="IPR048628">
    <property type="entry name" value="Sec3_C"/>
</dbReference>
<dbReference type="InterPro" id="IPR024079">
    <property type="entry name" value="MetalloPept_cat_dom_sf"/>
</dbReference>
<gene>
    <name evidence="7" type="ORF">DGYR_LOCUS5027</name>
</gene>
<evidence type="ECO:0000313" key="8">
    <source>
        <dbReference type="Proteomes" id="UP000549394"/>
    </source>
</evidence>
<dbReference type="Proteomes" id="UP000549394">
    <property type="component" value="Unassembled WGS sequence"/>
</dbReference>
<comment type="caution">
    <text evidence="7">The sequence shown here is derived from an EMBL/GenBank/DDBJ whole genome shotgun (WGS) entry which is preliminary data.</text>
</comment>
<dbReference type="GO" id="GO:0005886">
    <property type="term" value="C:plasma membrane"/>
    <property type="evidence" value="ECO:0007669"/>
    <property type="project" value="TreeGrafter"/>
</dbReference>
<keyword evidence="2" id="KW-0813">Transport</keyword>
<dbReference type="GO" id="GO:0006893">
    <property type="term" value="P:Golgi to plasma membrane transport"/>
    <property type="evidence" value="ECO:0007669"/>
    <property type="project" value="TreeGrafter"/>
</dbReference>
<evidence type="ECO:0000256" key="3">
    <source>
        <dbReference type="ARBA" id="ARBA00022483"/>
    </source>
</evidence>
<dbReference type="Gene3D" id="2.30.29.90">
    <property type="match status" value="1"/>
</dbReference>
<evidence type="ECO:0000256" key="1">
    <source>
        <dbReference type="ARBA" id="ARBA00006518"/>
    </source>
</evidence>
<dbReference type="SMART" id="SM00050">
    <property type="entry name" value="DISIN"/>
    <property type="match status" value="1"/>
</dbReference>
<name>A0A7I8VL23_9ANNE</name>
<proteinExistence type="inferred from homology"/>
<keyword evidence="8" id="KW-1185">Reference proteome</keyword>
<dbReference type="GO" id="GO:0005546">
    <property type="term" value="F:phosphatidylinositol-4,5-bisphosphate binding"/>
    <property type="evidence" value="ECO:0007669"/>
    <property type="project" value="TreeGrafter"/>
</dbReference>